<gene>
    <name evidence="2" type="ORF">VMCG_05520</name>
</gene>
<dbReference type="EMBL" id="LKEA01000018">
    <property type="protein sequence ID" value="ROW01996.1"/>
    <property type="molecule type" value="Genomic_DNA"/>
</dbReference>
<dbReference type="Proteomes" id="UP000283895">
    <property type="component" value="Unassembled WGS sequence"/>
</dbReference>
<feature type="region of interest" description="Disordered" evidence="1">
    <location>
        <begin position="1"/>
        <end position="42"/>
    </location>
</feature>
<name>A0A423WEY6_9PEZI</name>
<proteinExistence type="predicted"/>
<evidence type="ECO:0000313" key="2">
    <source>
        <dbReference type="EMBL" id="ROW01996.1"/>
    </source>
</evidence>
<comment type="caution">
    <text evidence="2">The sequence shown here is derived from an EMBL/GenBank/DDBJ whole genome shotgun (WGS) entry which is preliminary data.</text>
</comment>
<keyword evidence="3" id="KW-1185">Reference proteome</keyword>
<dbReference type="AlphaFoldDB" id="A0A423WEY6"/>
<protein>
    <submittedName>
        <fullName evidence="2">Uncharacterized protein</fullName>
    </submittedName>
</protein>
<reference evidence="2 3" key="1">
    <citation type="submission" date="2015-09" db="EMBL/GenBank/DDBJ databases">
        <title>Host preference determinants of Valsa canker pathogens revealed by comparative genomics.</title>
        <authorList>
            <person name="Yin Z."/>
            <person name="Huang L."/>
        </authorList>
    </citation>
    <scope>NUCLEOTIDE SEQUENCE [LARGE SCALE GENOMIC DNA]</scope>
    <source>
        <strain evidence="2 3">03-1</strain>
    </source>
</reference>
<organism evidence="2 3">
    <name type="scientific">Cytospora schulzeri</name>
    <dbReference type="NCBI Taxonomy" id="448051"/>
    <lineage>
        <taxon>Eukaryota</taxon>
        <taxon>Fungi</taxon>
        <taxon>Dikarya</taxon>
        <taxon>Ascomycota</taxon>
        <taxon>Pezizomycotina</taxon>
        <taxon>Sordariomycetes</taxon>
        <taxon>Sordariomycetidae</taxon>
        <taxon>Diaporthales</taxon>
        <taxon>Cytosporaceae</taxon>
        <taxon>Cytospora</taxon>
    </lineage>
</organism>
<evidence type="ECO:0000256" key="1">
    <source>
        <dbReference type="SAM" id="MobiDB-lite"/>
    </source>
</evidence>
<sequence>MPDDIAPNILVQRSGKDPPMELSSFTTPQLRKPSPAAGSGSGSLPVYGYESINLNSDMSRLPISDGKIFDVAIPEILLPQDCASQPSLFTTSRVGFLGVNHHYGTRDHGPVANGRDSVLGEPSIETELDLMNRSIVTLSPDGLARVPENISMDASVSVEMEHQLHLVPCLLSSFAATTESSANAITIVHHHCIGIVDIRSSSPSSRCSMCGQESRVDFNKTPRGVSPPSDNSHQGTFTQGIDGVFALSEHTQDRGSLVHSMASVPGFPTLCALAFSLVMKLSQSEQRKLRPWEAGTKEGLLQALTAAVVLLLLQVVAVTMKGTRAGQWTRKYCCLLEDPG</sequence>
<evidence type="ECO:0000313" key="3">
    <source>
        <dbReference type="Proteomes" id="UP000283895"/>
    </source>
</evidence>
<accession>A0A423WEY6</accession>